<evidence type="ECO:0000313" key="3">
    <source>
        <dbReference type="Proteomes" id="UP001221757"/>
    </source>
</evidence>
<reference evidence="2" key="1">
    <citation type="submission" date="2023-03" db="EMBL/GenBank/DDBJ databases">
        <title>Massive genome expansion in bonnet fungi (Mycena s.s.) driven by repeated elements and novel gene families across ecological guilds.</title>
        <authorList>
            <consortium name="Lawrence Berkeley National Laboratory"/>
            <person name="Harder C.B."/>
            <person name="Miyauchi S."/>
            <person name="Viragh M."/>
            <person name="Kuo A."/>
            <person name="Thoen E."/>
            <person name="Andreopoulos B."/>
            <person name="Lu D."/>
            <person name="Skrede I."/>
            <person name="Drula E."/>
            <person name="Henrissat B."/>
            <person name="Morin E."/>
            <person name="Kohler A."/>
            <person name="Barry K."/>
            <person name="LaButti K."/>
            <person name="Morin E."/>
            <person name="Salamov A."/>
            <person name="Lipzen A."/>
            <person name="Mereny Z."/>
            <person name="Hegedus B."/>
            <person name="Baldrian P."/>
            <person name="Stursova M."/>
            <person name="Weitz H."/>
            <person name="Taylor A."/>
            <person name="Grigoriev I.V."/>
            <person name="Nagy L.G."/>
            <person name="Martin F."/>
            <person name="Kauserud H."/>
        </authorList>
    </citation>
    <scope>NUCLEOTIDE SEQUENCE</scope>
    <source>
        <strain evidence="2">CBHHK067</strain>
    </source>
</reference>
<name>A0AAD7DZP0_MYCRO</name>
<proteinExistence type="predicted"/>
<comment type="caution">
    <text evidence="2">The sequence shown here is derived from an EMBL/GenBank/DDBJ whole genome shotgun (WGS) entry which is preliminary data.</text>
</comment>
<dbReference type="Proteomes" id="UP001221757">
    <property type="component" value="Unassembled WGS sequence"/>
</dbReference>
<organism evidence="2 3">
    <name type="scientific">Mycena rosella</name>
    <name type="common">Pink bonnet</name>
    <name type="synonym">Agaricus rosellus</name>
    <dbReference type="NCBI Taxonomy" id="1033263"/>
    <lineage>
        <taxon>Eukaryota</taxon>
        <taxon>Fungi</taxon>
        <taxon>Dikarya</taxon>
        <taxon>Basidiomycota</taxon>
        <taxon>Agaricomycotina</taxon>
        <taxon>Agaricomycetes</taxon>
        <taxon>Agaricomycetidae</taxon>
        <taxon>Agaricales</taxon>
        <taxon>Marasmiineae</taxon>
        <taxon>Mycenaceae</taxon>
        <taxon>Mycena</taxon>
    </lineage>
</organism>
<feature type="compositionally biased region" description="Low complexity" evidence="1">
    <location>
        <begin position="781"/>
        <end position="793"/>
    </location>
</feature>
<keyword evidence="3" id="KW-1185">Reference proteome</keyword>
<sequence>MPDRRPYVRFSKKKVIRPISPSFTRSQNSGRLNTNFSNAACTWHTFRIPSPSSLCRSDARIADFIVASFASIPREQAQVVFAIFANAVLSPRPSAFDSKMEEDMTMADAGQTPTAGRPRDEIVELQAALEESRTLASRKQLQLEEMQASFARLNVYVEDQEYHQSEIEGQFMNDQTELKQLAKSQKQMTEQHMVIAKLQHSMIERTNETINLRARLRIHFSQSAQSPRKGDNVEVPLDPVPLVTPTVPPPEGPPDISSTFLDQKFIRSLAIEIHNIEKANGKKTIKVTVAEDAPVKPMDKAVTYFSNALLCKTIYKKFGVEGAADFMAHEPVTPAEMDACVVPAEDEYRWDFSPGYLRCQWNRVIVGRVVDKALAADALAGRTLGSVDRKWLEQQVVTQLSRFRMEWSRVQPKITRGQLESPDDARNRAMGYILHHHITSKSTSSKLRKYKTREATIALTIELKESDGTSKNIDTWKRFMQVLKYLGSSGMSSEEEGEVEVNSQRIQIYKIKLCIWRAAEVVDFWRFVDAQTDKIMKRRTAGGVKSAPRFRTTDHGTSDTPKGLPESLYSSDWLGKLKGTRYYPELNVSAESFGLFIAATSRMNIAPSNDLVMCLAQTLKTYHLDGSSDHQLIREASEMITFEINASSNPALVAAFGCTRRIMLRYRFCDVACFEETRCLRAYDAVQSTSLVQMHMDVDHHVAVSRHMATMPGLSPSHCTVGDDTVKPRALAHCAAQSSTTTPPPLVNVVVLLPRPQRHLPRRAVLLLHADPRGYFPRPPTSVSSRSSTIPGPTTSNCHGARPLRGAYAWTW</sequence>
<feature type="region of interest" description="Disordered" evidence="1">
    <location>
        <begin position="777"/>
        <end position="798"/>
    </location>
</feature>
<dbReference type="AlphaFoldDB" id="A0AAD7DZP0"/>
<dbReference type="EMBL" id="JARKIE010000014">
    <property type="protein sequence ID" value="KAJ7702634.1"/>
    <property type="molecule type" value="Genomic_DNA"/>
</dbReference>
<evidence type="ECO:0000313" key="2">
    <source>
        <dbReference type="EMBL" id="KAJ7702634.1"/>
    </source>
</evidence>
<protein>
    <submittedName>
        <fullName evidence="2">Uncharacterized protein</fullName>
    </submittedName>
</protein>
<gene>
    <name evidence="2" type="ORF">B0H17DRAFT_1127586</name>
</gene>
<accession>A0AAD7DZP0</accession>
<evidence type="ECO:0000256" key="1">
    <source>
        <dbReference type="SAM" id="MobiDB-lite"/>
    </source>
</evidence>